<keyword evidence="4" id="KW-0862">Zinc</keyword>
<evidence type="ECO:0000256" key="2">
    <source>
        <dbReference type="ARBA" id="ARBA00022448"/>
    </source>
</evidence>
<dbReference type="PANTHER" id="PTHR13172">
    <property type="entry name" value="MITOCHONDRIAL IMPORT INNER MEMBRANE TRANSLOCASE SUBUNIT TIM9B"/>
    <property type="match status" value="1"/>
</dbReference>
<dbReference type="InterPro" id="IPR050673">
    <property type="entry name" value="Mito_inner_translocase_sub"/>
</dbReference>
<evidence type="ECO:0000256" key="1">
    <source>
        <dbReference type="ARBA" id="ARBA00004173"/>
    </source>
</evidence>
<dbReference type="SUPFAM" id="SSF144122">
    <property type="entry name" value="Tim10-like"/>
    <property type="match status" value="1"/>
</dbReference>
<evidence type="ECO:0000313" key="10">
    <source>
        <dbReference type="EMBL" id="KAK7097028.1"/>
    </source>
</evidence>
<keyword evidence="3" id="KW-0479">Metal-binding</keyword>
<keyword evidence="5" id="KW-0653">Protein transport</keyword>
<dbReference type="GO" id="GO:0005739">
    <property type="term" value="C:mitochondrion"/>
    <property type="evidence" value="ECO:0007669"/>
    <property type="project" value="UniProtKB-SubCell"/>
</dbReference>
<evidence type="ECO:0000313" key="11">
    <source>
        <dbReference type="Proteomes" id="UP001374579"/>
    </source>
</evidence>
<proteinExistence type="predicted"/>
<keyword evidence="7" id="KW-0496">Mitochondrion</keyword>
<feature type="domain" description="Tim10-like" evidence="9">
    <location>
        <begin position="5"/>
        <end position="64"/>
    </location>
</feature>
<sequence>MDMATAQQRTMKDFLELYNKLVHHCFEKCVSNFNHAQTSPEELSCVTACTDKCITFNQRHMKVFVDHQNAKQKASAKTAADSQAAMEAGAAQATRELTEAAALSAQAENAAVPADQTTGLASSDVQDSSPKNVCGNAQDRITTQLALLQSGHLTNYAGKSIVEEFLLDSHTDKLKFV</sequence>
<evidence type="ECO:0000256" key="6">
    <source>
        <dbReference type="ARBA" id="ARBA00023010"/>
    </source>
</evidence>
<organism evidence="10 11">
    <name type="scientific">Littorina saxatilis</name>
    <dbReference type="NCBI Taxonomy" id="31220"/>
    <lineage>
        <taxon>Eukaryota</taxon>
        <taxon>Metazoa</taxon>
        <taxon>Spiralia</taxon>
        <taxon>Lophotrochozoa</taxon>
        <taxon>Mollusca</taxon>
        <taxon>Gastropoda</taxon>
        <taxon>Caenogastropoda</taxon>
        <taxon>Littorinimorpha</taxon>
        <taxon>Littorinoidea</taxon>
        <taxon>Littorinidae</taxon>
        <taxon>Littorina</taxon>
    </lineage>
</organism>
<dbReference type="InterPro" id="IPR035427">
    <property type="entry name" value="Tim10-like_dom_sf"/>
</dbReference>
<keyword evidence="6" id="KW-0811">Translocation</keyword>
<dbReference type="Gene3D" id="1.10.287.810">
    <property type="entry name" value="Mitochondrial import inner membrane translocase subunit tim13 like domains"/>
    <property type="match status" value="1"/>
</dbReference>
<evidence type="ECO:0000256" key="8">
    <source>
        <dbReference type="ARBA" id="ARBA00023157"/>
    </source>
</evidence>
<evidence type="ECO:0000256" key="5">
    <source>
        <dbReference type="ARBA" id="ARBA00022927"/>
    </source>
</evidence>
<evidence type="ECO:0000256" key="7">
    <source>
        <dbReference type="ARBA" id="ARBA00023128"/>
    </source>
</evidence>
<keyword evidence="8" id="KW-1015">Disulfide bond</keyword>
<name>A0AAN9B0V0_9CAEN</name>
<evidence type="ECO:0000256" key="4">
    <source>
        <dbReference type="ARBA" id="ARBA00022833"/>
    </source>
</evidence>
<dbReference type="Pfam" id="PF02953">
    <property type="entry name" value="zf-Tim10_DDP"/>
    <property type="match status" value="1"/>
</dbReference>
<reference evidence="10 11" key="1">
    <citation type="submission" date="2024-02" db="EMBL/GenBank/DDBJ databases">
        <title>Chromosome-scale genome assembly of the rough periwinkle Littorina saxatilis.</title>
        <authorList>
            <person name="De Jode A."/>
            <person name="Faria R."/>
            <person name="Formenti G."/>
            <person name="Sims Y."/>
            <person name="Smith T.P."/>
            <person name="Tracey A."/>
            <person name="Wood J.M.D."/>
            <person name="Zagrodzka Z.B."/>
            <person name="Johannesson K."/>
            <person name="Butlin R.K."/>
            <person name="Leder E.H."/>
        </authorList>
    </citation>
    <scope>NUCLEOTIDE SEQUENCE [LARGE SCALE GENOMIC DNA]</scope>
    <source>
        <strain evidence="10">Snail1</strain>
        <tissue evidence="10">Muscle</tissue>
    </source>
</reference>
<dbReference type="GO" id="GO:0046872">
    <property type="term" value="F:metal ion binding"/>
    <property type="evidence" value="ECO:0007669"/>
    <property type="project" value="UniProtKB-KW"/>
</dbReference>
<dbReference type="InterPro" id="IPR004217">
    <property type="entry name" value="Tim10-like"/>
</dbReference>
<evidence type="ECO:0000256" key="3">
    <source>
        <dbReference type="ARBA" id="ARBA00022723"/>
    </source>
</evidence>
<comment type="caution">
    <text evidence="10">The sequence shown here is derived from an EMBL/GenBank/DDBJ whole genome shotgun (WGS) entry which is preliminary data.</text>
</comment>
<gene>
    <name evidence="10" type="ORF">V1264_004067</name>
</gene>
<accession>A0AAN9B0V0</accession>
<dbReference type="GO" id="GO:0015031">
    <property type="term" value="P:protein transport"/>
    <property type="evidence" value="ECO:0007669"/>
    <property type="project" value="UniProtKB-KW"/>
</dbReference>
<keyword evidence="2" id="KW-0813">Transport</keyword>
<evidence type="ECO:0000259" key="9">
    <source>
        <dbReference type="Pfam" id="PF02953"/>
    </source>
</evidence>
<protein>
    <recommendedName>
        <fullName evidence="9">Tim10-like domain-containing protein</fullName>
    </recommendedName>
</protein>
<dbReference type="EMBL" id="JBAMIC010000013">
    <property type="protein sequence ID" value="KAK7097028.1"/>
    <property type="molecule type" value="Genomic_DNA"/>
</dbReference>
<keyword evidence="11" id="KW-1185">Reference proteome</keyword>
<comment type="subcellular location">
    <subcellularLocation>
        <location evidence="1">Mitochondrion</location>
    </subcellularLocation>
</comment>
<dbReference type="AlphaFoldDB" id="A0AAN9B0V0"/>
<dbReference type="Proteomes" id="UP001374579">
    <property type="component" value="Unassembled WGS sequence"/>
</dbReference>